<gene>
    <name evidence="1" type="ORF">ACOLOM_LOCUS9291</name>
</gene>
<feature type="non-terminal residue" evidence="1">
    <location>
        <position position="1"/>
    </location>
</feature>
<dbReference type="Proteomes" id="UP000789525">
    <property type="component" value="Unassembled WGS sequence"/>
</dbReference>
<comment type="caution">
    <text evidence="1">The sequence shown here is derived from an EMBL/GenBank/DDBJ whole genome shotgun (WGS) entry which is preliminary data.</text>
</comment>
<dbReference type="EMBL" id="CAJVPT010026571">
    <property type="protein sequence ID" value="CAG8679919.1"/>
    <property type="molecule type" value="Genomic_DNA"/>
</dbReference>
<reference evidence="1" key="1">
    <citation type="submission" date="2021-06" db="EMBL/GenBank/DDBJ databases">
        <authorList>
            <person name="Kallberg Y."/>
            <person name="Tangrot J."/>
            <person name="Rosling A."/>
        </authorList>
    </citation>
    <scope>NUCLEOTIDE SEQUENCE</scope>
    <source>
        <strain evidence="1">CL356</strain>
    </source>
</reference>
<accession>A0ACA9P287</accession>
<organism evidence="1 2">
    <name type="scientific">Acaulospora colombiana</name>
    <dbReference type="NCBI Taxonomy" id="27376"/>
    <lineage>
        <taxon>Eukaryota</taxon>
        <taxon>Fungi</taxon>
        <taxon>Fungi incertae sedis</taxon>
        <taxon>Mucoromycota</taxon>
        <taxon>Glomeromycotina</taxon>
        <taxon>Glomeromycetes</taxon>
        <taxon>Diversisporales</taxon>
        <taxon>Acaulosporaceae</taxon>
        <taxon>Acaulospora</taxon>
    </lineage>
</organism>
<sequence>IVERIPCDFNMQDPPFQNNTNQGEKSRLMHVISECHYPNPGRRRSSRIDDLQTLRERLEIAERQVLKLEEEISSIKKMVEFNFTNELILNIVMNRSTTDEEVLQLRRLYRLINDNQDDSEFNEKWSDNLASWLKLIEYSYEKGLDKSCSFNCQLWENISLLLERYEESLPSVDMVSTSPRSPLISSDTSEILSNFSSDTKKLPLFETNVFDVPLEFGSVDCGIETPQTPSVFLFQNDDFQHATANDSIVCAEETVHNKFSL</sequence>
<evidence type="ECO:0000313" key="1">
    <source>
        <dbReference type="EMBL" id="CAG8679919.1"/>
    </source>
</evidence>
<protein>
    <submittedName>
        <fullName evidence="1">9268_t:CDS:1</fullName>
    </submittedName>
</protein>
<name>A0ACA9P287_9GLOM</name>
<evidence type="ECO:0000313" key="2">
    <source>
        <dbReference type="Proteomes" id="UP000789525"/>
    </source>
</evidence>
<proteinExistence type="predicted"/>
<feature type="non-terminal residue" evidence="1">
    <location>
        <position position="261"/>
    </location>
</feature>
<keyword evidence="2" id="KW-1185">Reference proteome</keyword>